<keyword evidence="2" id="KW-0479">Metal-binding</keyword>
<dbReference type="AlphaFoldDB" id="A0A072PFL9"/>
<keyword evidence="6" id="KW-0804">Transcription</keyword>
<keyword evidence="11" id="KW-1185">Reference proteome</keyword>
<feature type="compositionally biased region" description="Polar residues" evidence="8">
    <location>
        <begin position="189"/>
        <end position="203"/>
    </location>
</feature>
<feature type="compositionally biased region" description="Polar residues" evidence="8">
    <location>
        <begin position="1"/>
        <end position="14"/>
    </location>
</feature>
<protein>
    <recommendedName>
        <fullName evidence="9">Zn(2)-C6 fungal-type domain-containing protein</fullName>
    </recommendedName>
</protein>
<dbReference type="CDD" id="cd00067">
    <property type="entry name" value="GAL4"/>
    <property type="match status" value="1"/>
</dbReference>
<dbReference type="PANTHER" id="PTHR31313">
    <property type="entry name" value="TY1 ENHANCER ACTIVATOR"/>
    <property type="match status" value="1"/>
</dbReference>
<dbReference type="HOGENOM" id="CLU_008511_1_0_1"/>
<evidence type="ECO:0000259" key="9">
    <source>
        <dbReference type="PROSITE" id="PS50048"/>
    </source>
</evidence>
<sequence>MEQPPSLSANSATTVKRKRASQACRNCRIAKRRCDAARPACSSCANSRASRACVYDDPEEAKSKQSKLIERLQQRITDLERADEGRKHSRLDFSGEVFNSSHLSPQEASSNNIELETREDALAHPHTDRITHNAASMGGANELRAEREDNLNRISSSAAPVATVQPSKRSEPCTMSSFVRDESQEHDSANPSHSQPLRLSSASAPFEQRQRYLNRDKELPPNDEIGVVAPRFGYFGDSSAVTFMSQVRSVLDNADDPACHYETEPLSPAHLGRESPGRYQEVLRERLSHATSRRHADFELYALPSREHADALLDVFWTWVHSLYPYLDRLDFEQKYEKIWLSSKASDGVFQPVASVSRQSQEERSTAAELTNKKTFYCTLNIAFALGCQFDPALNPGESRLSDVFWQRAKTLIEQDFNIFNEGSVSLIQALLLFGVYMQSTELSGGCWTVANVATSVAQVNGLHQINSGMFKGSLSQKELDLRKRVWSGCILLDR</sequence>
<dbReference type="Gene3D" id="4.10.240.10">
    <property type="entry name" value="Zn(2)-C6 fungal-type DNA-binding domain"/>
    <property type="match status" value="1"/>
</dbReference>
<evidence type="ECO:0000256" key="6">
    <source>
        <dbReference type="ARBA" id="ARBA00023163"/>
    </source>
</evidence>
<evidence type="ECO:0000313" key="10">
    <source>
        <dbReference type="EMBL" id="KEF58914.1"/>
    </source>
</evidence>
<reference evidence="10 11" key="1">
    <citation type="submission" date="2013-03" db="EMBL/GenBank/DDBJ databases">
        <title>The Genome Sequence of Exophiala aquamarina CBS 119918.</title>
        <authorList>
            <consortium name="The Broad Institute Genomics Platform"/>
            <person name="Cuomo C."/>
            <person name="de Hoog S."/>
            <person name="Gorbushina A."/>
            <person name="Walker B."/>
            <person name="Young S.K."/>
            <person name="Zeng Q."/>
            <person name="Gargeya S."/>
            <person name="Fitzgerald M."/>
            <person name="Haas B."/>
            <person name="Abouelleil A."/>
            <person name="Allen A.W."/>
            <person name="Alvarado L."/>
            <person name="Arachchi H.M."/>
            <person name="Berlin A.M."/>
            <person name="Chapman S.B."/>
            <person name="Gainer-Dewar J."/>
            <person name="Goldberg J."/>
            <person name="Griggs A."/>
            <person name="Gujja S."/>
            <person name="Hansen M."/>
            <person name="Howarth C."/>
            <person name="Imamovic A."/>
            <person name="Ireland A."/>
            <person name="Larimer J."/>
            <person name="McCowan C."/>
            <person name="Murphy C."/>
            <person name="Pearson M."/>
            <person name="Poon T.W."/>
            <person name="Priest M."/>
            <person name="Roberts A."/>
            <person name="Saif S."/>
            <person name="Shea T."/>
            <person name="Sisk P."/>
            <person name="Sykes S."/>
            <person name="Wortman J."/>
            <person name="Nusbaum C."/>
            <person name="Birren B."/>
        </authorList>
    </citation>
    <scope>NUCLEOTIDE SEQUENCE [LARGE SCALE GENOMIC DNA]</scope>
    <source>
        <strain evidence="10 11">CBS 119918</strain>
    </source>
</reference>
<feature type="domain" description="Zn(2)-C6 fungal-type" evidence="9">
    <location>
        <begin position="23"/>
        <end position="55"/>
    </location>
</feature>
<dbReference type="STRING" id="1182545.A0A072PFL9"/>
<dbReference type="PROSITE" id="PS00463">
    <property type="entry name" value="ZN2_CY6_FUNGAL_1"/>
    <property type="match status" value="1"/>
</dbReference>
<evidence type="ECO:0000256" key="1">
    <source>
        <dbReference type="ARBA" id="ARBA00004123"/>
    </source>
</evidence>
<keyword evidence="3" id="KW-0862">Zinc</keyword>
<dbReference type="RefSeq" id="XP_013261504.1">
    <property type="nucleotide sequence ID" value="XM_013406050.1"/>
</dbReference>
<dbReference type="Proteomes" id="UP000027920">
    <property type="component" value="Unassembled WGS sequence"/>
</dbReference>
<dbReference type="PROSITE" id="PS50048">
    <property type="entry name" value="ZN2_CY6_FUNGAL_2"/>
    <property type="match status" value="1"/>
</dbReference>
<keyword evidence="5" id="KW-0238">DNA-binding</keyword>
<organism evidence="10 11">
    <name type="scientific">Exophiala aquamarina CBS 119918</name>
    <dbReference type="NCBI Taxonomy" id="1182545"/>
    <lineage>
        <taxon>Eukaryota</taxon>
        <taxon>Fungi</taxon>
        <taxon>Dikarya</taxon>
        <taxon>Ascomycota</taxon>
        <taxon>Pezizomycotina</taxon>
        <taxon>Eurotiomycetes</taxon>
        <taxon>Chaetothyriomycetidae</taxon>
        <taxon>Chaetothyriales</taxon>
        <taxon>Herpotrichiellaceae</taxon>
        <taxon>Exophiala</taxon>
    </lineage>
</organism>
<dbReference type="GO" id="GO:0003677">
    <property type="term" value="F:DNA binding"/>
    <property type="evidence" value="ECO:0007669"/>
    <property type="project" value="UniProtKB-KW"/>
</dbReference>
<dbReference type="OrthoDB" id="4132787at2759"/>
<evidence type="ECO:0000256" key="7">
    <source>
        <dbReference type="ARBA" id="ARBA00023242"/>
    </source>
</evidence>
<evidence type="ECO:0000256" key="4">
    <source>
        <dbReference type="ARBA" id="ARBA00023015"/>
    </source>
</evidence>
<name>A0A072PFL9_9EURO</name>
<dbReference type="GeneID" id="25278691"/>
<feature type="compositionally biased region" description="Basic and acidic residues" evidence="8">
    <location>
        <begin position="179"/>
        <end position="188"/>
    </location>
</feature>
<evidence type="ECO:0000256" key="3">
    <source>
        <dbReference type="ARBA" id="ARBA00022833"/>
    </source>
</evidence>
<dbReference type="CDD" id="cd12148">
    <property type="entry name" value="fungal_TF_MHR"/>
    <property type="match status" value="1"/>
</dbReference>
<dbReference type="GO" id="GO:0005634">
    <property type="term" value="C:nucleus"/>
    <property type="evidence" value="ECO:0007669"/>
    <property type="project" value="UniProtKB-SubCell"/>
</dbReference>
<evidence type="ECO:0000256" key="2">
    <source>
        <dbReference type="ARBA" id="ARBA00022723"/>
    </source>
</evidence>
<dbReference type="GO" id="GO:0008270">
    <property type="term" value="F:zinc ion binding"/>
    <property type="evidence" value="ECO:0007669"/>
    <property type="project" value="InterPro"/>
</dbReference>
<dbReference type="EMBL" id="AMGV01000003">
    <property type="protein sequence ID" value="KEF58914.1"/>
    <property type="molecule type" value="Genomic_DNA"/>
</dbReference>
<dbReference type="VEuPathDB" id="FungiDB:A1O9_03757"/>
<dbReference type="GO" id="GO:0006351">
    <property type="term" value="P:DNA-templated transcription"/>
    <property type="evidence" value="ECO:0007669"/>
    <property type="project" value="InterPro"/>
</dbReference>
<comment type="subcellular location">
    <subcellularLocation>
        <location evidence="1">Nucleus</location>
    </subcellularLocation>
</comment>
<dbReference type="SUPFAM" id="SSF57701">
    <property type="entry name" value="Zn2/Cys6 DNA-binding domain"/>
    <property type="match status" value="1"/>
</dbReference>
<evidence type="ECO:0000256" key="8">
    <source>
        <dbReference type="SAM" id="MobiDB-lite"/>
    </source>
</evidence>
<dbReference type="Pfam" id="PF04082">
    <property type="entry name" value="Fungal_trans"/>
    <property type="match status" value="1"/>
</dbReference>
<evidence type="ECO:0000313" key="11">
    <source>
        <dbReference type="Proteomes" id="UP000027920"/>
    </source>
</evidence>
<gene>
    <name evidence="10" type="ORF">A1O9_03757</name>
</gene>
<dbReference type="InterPro" id="IPR001138">
    <property type="entry name" value="Zn2Cys6_DnaBD"/>
</dbReference>
<dbReference type="InterPro" id="IPR007219">
    <property type="entry name" value="XnlR_reg_dom"/>
</dbReference>
<comment type="caution">
    <text evidence="10">The sequence shown here is derived from an EMBL/GenBank/DDBJ whole genome shotgun (WGS) entry which is preliminary data.</text>
</comment>
<dbReference type="Pfam" id="PF00172">
    <property type="entry name" value="Zn_clus"/>
    <property type="match status" value="1"/>
</dbReference>
<accession>A0A072PFL9</accession>
<evidence type="ECO:0000256" key="5">
    <source>
        <dbReference type="ARBA" id="ARBA00023125"/>
    </source>
</evidence>
<dbReference type="InterPro" id="IPR051615">
    <property type="entry name" value="Transcr_Regulatory_Elem"/>
</dbReference>
<dbReference type="InterPro" id="IPR036864">
    <property type="entry name" value="Zn2-C6_fun-type_DNA-bd_sf"/>
</dbReference>
<dbReference type="GO" id="GO:0000981">
    <property type="term" value="F:DNA-binding transcription factor activity, RNA polymerase II-specific"/>
    <property type="evidence" value="ECO:0007669"/>
    <property type="project" value="InterPro"/>
</dbReference>
<feature type="region of interest" description="Disordered" evidence="8">
    <location>
        <begin position="1"/>
        <end position="20"/>
    </location>
</feature>
<feature type="region of interest" description="Disordered" evidence="8">
    <location>
        <begin position="154"/>
        <end position="205"/>
    </location>
</feature>
<keyword evidence="7" id="KW-0539">Nucleus</keyword>
<dbReference type="PANTHER" id="PTHR31313:SF81">
    <property type="entry name" value="TY1 ENHANCER ACTIVATOR"/>
    <property type="match status" value="1"/>
</dbReference>
<proteinExistence type="predicted"/>
<dbReference type="SMART" id="SM00066">
    <property type="entry name" value="GAL4"/>
    <property type="match status" value="1"/>
</dbReference>
<keyword evidence="4" id="KW-0805">Transcription regulation</keyword>